<dbReference type="Proteomes" id="UP000615989">
    <property type="component" value="Unassembled WGS sequence"/>
</dbReference>
<dbReference type="InterPro" id="IPR011991">
    <property type="entry name" value="ArsR-like_HTH"/>
</dbReference>
<sequence length="105" mass="11338">MTTISMLMGLAPLPKKTVSGTQHVPEGSRAVRSGGAPAAVRQTAAARREAILEALRDGPMTALELAEETDASSSIIDEDLKILLAAEKIQKRKHKGENLYWMPSR</sequence>
<keyword evidence="4" id="KW-1185">Reference proteome</keyword>
<organism evidence="3 4">
    <name type="scientific">Aromatoleum anaerobium</name>
    <dbReference type="NCBI Taxonomy" id="182180"/>
    <lineage>
        <taxon>Bacteria</taxon>
        <taxon>Pseudomonadati</taxon>
        <taxon>Pseudomonadota</taxon>
        <taxon>Betaproteobacteria</taxon>
        <taxon>Rhodocyclales</taxon>
        <taxon>Rhodocyclaceae</taxon>
        <taxon>Aromatoleum</taxon>
    </lineage>
</organism>
<dbReference type="InterPro" id="IPR001845">
    <property type="entry name" value="HTH_ArsR_DNA-bd_dom"/>
</dbReference>
<comment type="caution">
    <text evidence="3">The sequence shown here is derived from an EMBL/GenBank/DDBJ whole genome shotgun (WGS) entry which is preliminary data.</text>
</comment>
<dbReference type="EMBL" id="WTVG01000043">
    <property type="protein sequence ID" value="NMG25823.1"/>
    <property type="molecule type" value="Genomic_DNA"/>
</dbReference>
<accession>A0ABX1PPM8</accession>
<feature type="domain" description="HTH arsR-type" evidence="2">
    <location>
        <begin position="48"/>
        <end position="86"/>
    </location>
</feature>
<dbReference type="CDD" id="cd00090">
    <property type="entry name" value="HTH_ARSR"/>
    <property type="match status" value="1"/>
</dbReference>
<dbReference type="InterPro" id="IPR036390">
    <property type="entry name" value="WH_DNA-bd_sf"/>
</dbReference>
<dbReference type="SUPFAM" id="SSF46785">
    <property type="entry name" value="Winged helix' DNA-binding domain"/>
    <property type="match status" value="1"/>
</dbReference>
<evidence type="ECO:0000313" key="3">
    <source>
        <dbReference type="EMBL" id="NMG25823.1"/>
    </source>
</evidence>
<gene>
    <name evidence="3" type="ORF">GO606_14060</name>
</gene>
<dbReference type="Gene3D" id="1.10.10.10">
    <property type="entry name" value="Winged helix-like DNA-binding domain superfamily/Winged helix DNA-binding domain"/>
    <property type="match status" value="1"/>
</dbReference>
<reference evidence="3" key="1">
    <citation type="submission" date="2019-12" db="EMBL/GenBank/DDBJ databases">
        <title>Comparative genomics gives insights into the taxonomy of the Azoarcus-Aromatoleum group and reveals separate origins of nif in the plant-associated Azoarcus and non-plant-associated Aromatoleum sub-groups.</title>
        <authorList>
            <person name="Lafos M."/>
            <person name="Maluk M."/>
            <person name="Batista M."/>
            <person name="Junghare M."/>
            <person name="Carmona M."/>
            <person name="Faoro H."/>
            <person name="Cruz L.M."/>
            <person name="Battistoni F."/>
            <person name="De Souza E."/>
            <person name="Pedrosa F."/>
            <person name="Chen W.-M."/>
            <person name="Poole P.S."/>
            <person name="Dixon R.A."/>
            <person name="James E.K."/>
        </authorList>
    </citation>
    <scope>NUCLEOTIDE SEQUENCE</scope>
    <source>
        <strain evidence="3">LuFRes1</strain>
    </source>
</reference>
<evidence type="ECO:0000259" key="2">
    <source>
        <dbReference type="Pfam" id="PF01022"/>
    </source>
</evidence>
<dbReference type="Pfam" id="PF01022">
    <property type="entry name" value="HTH_5"/>
    <property type="match status" value="1"/>
</dbReference>
<evidence type="ECO:0000256" key="1">
    <source>
        <dbReference type="SAM" id="MobiDB-lite"/>
    </source>
</evidence>
<name>A0ABX1PPM8_9RHOO</name>
<dbReference type="RefSeq" id="WP_169119163.1">
    <property type="nucleotide sequence ID" value="NZ_WTVG02000039.1"/>
</dbReference>
<dbReference type="InterPro" id="IPR036388">
    <property type="entry name" value="WH-like_DNA-bd_sf"/>
</dbReference>
<proteinExistence type="predicted"/>
<feature type="region of interest" description="Disordered" evidence="1">
    <location>
        <begin position="17"/>
        <end position="37"/>
    </location>
</feature>
<protein>
    <submittedName>
        <fullName evidence="3">ArsR family transcriptional regulator</fullName>
    </submittedName>
</protein>
<evidence type="ECO:0000313" key="4">
    <source>
        <dbReference type="Proteomes" id="UP000615989"/>
    </source>
</evidence>